<comment type="caution">
    <text evidence="2">The sequence shown here is derived from an EMBL/GenBank/DDBJ whole genome shotgun (WGS) entry which is preliminary data.</text>
</comment>
<accession>A0AAV4NDS1</accession>
<dbReference type="AlphaFoldDB" id="A0AAV4NDS1"/>
<name>A0AAV4NDS1_CAEEX</name>
<reference evidence="2 3" key="1">
    <citation type="submission" date="2021-06" db="EMBL/GenBank/DDBJ databases">
        <title>Caerostris extrusa draft genome.</title>
        <authorList>
            <person name="Kono N."/>
            <person name="Arakawa K."/>
        </authorList>
    </citation>
    <scope>NUCLEOTIDE SEQUENCE [LARGE SCALE GENOMIC DNA]</scope>
</reference>
<keyword evidence="3" id="KW-1185">Reference proteome</keyword>
<protein>
    <submittedName>
        <fullName evidence="2">Uncharacterized protein</fullName>
    </submittedName>
</protein>
<evidence type="ECO:0000256" key="1">
    <source>
        <dbReference type="SAM" id="MobiDB-lite"/>
    </source>
</evidence>
<organism evidence="2 3">
    <name type="scientific">Caerostris extrusa</name>
    <name type="common">Bark spider</name>
    <name type="synonym">Caerostris bankana</name>
    <dbReference type="NCBI Taxonomy" id="172846"/>
    <lineage>
        <taxon>Eukaryota</taxon>
        <taxon>Metazoa</taxon>
        <taxon>Ecdysozoa</taxon>
        <taxon>Arthropoda</taxon>
        <taxon>Chelicerata</taxon>
        <taxon>Arachnida</taxon>
        <taxon>Araneae</taxon>
        <taxon>Araneomorphae</taxon>
        <taxon>Entelegynae</taxon>
        <taxon>Araneoidea</taxon>
        <taxon>Araneidae</taxon>
        <taxon>Caerostris</taxon>
    </lineage>
</organism>
<evidence type="ECO:0000313" key="3">
    <source>
        <dbReference type="Proteomes" id="UP001054945"/>
    </source>
</evidence>
<dbReference type="EMBL" id="BPLR01003188">
    <property type="protein sequence ID" value="GIX81965.1"/>
    <property type="molecule type" value="Genomic_DNA"/>
</dbReference>
<sequence length="183" mass="20527">MRMWHMGEMPSAISASCHKHGKPAEAGGTRSNTTRQKENFLGKKKKRNSSSPRFPLFLLFSGQNPSAGVRLRAVTKYDDGGETRRTSLFHFGLNGGANEDGHPLPGGMREMMIRAGDDEQGVYRRTRSMPASDSLIIRARSNKPFFSLKFDRLWPGKLLAAAQLSQLKRQHVFENAFDFAMQI</sequence>
<gene>
    <name evidence="2" type="ORF">CEXT_637451</name>
</gene>
<proteinExistence type="predicted"/>
<dbReference type="Proteomes" id="UP001054945">
    <property type="component" value="Unassembled WGS sequence"/>
</dbReference>
<evidence type="ECO:0000313" key="2">
    <source>
        <dbReference type="EMBL" id="GIX81965.1"/>
    </source>
</evidence>
<feature type="region of interest" description="Disordered" evidence="1">
    <location>
        <begin position="1"/>
        <end position="49"/>
    </location>
</feature>